<dbReference type="InterPro" id="IPR036271">
    <property type="entry name" value="Tet_transcr_reg_TetR-rel_C_sf"/>
</dbReference>
<dbReference type="InterPro" id="IPR041474">
    <property type="entry name" value="NicS_C"/>
</dbReference>
<dbReference type="EMBL" id="CP024899">
    <property type="protein sequence ID" value="ATX67618.1"/>
    <property type="molecule type" value="Genomic_DNA"/>
</dbReference>
<sequence length="216" mass="24437">MTDTQTRKKWKQDPEAVQANILAAAAEEFAEHGLTGARVDEIAARTRTSKRMIYYYFGDKESLYRQVLEEAYRKVRSEEAALDLTSLAPLDALRRLVEFTFDHHRANEVFIRLVMIENVHKGRHLSESSLIARVNASAIERIEDICARGQKDGSIRPDVSPHELHWLISAACFFNISNRFSFGISFDKSLFSEPGQHKLRALTCDAVIAAARGKVS</sequence>
<dbReference type="Gene3D" id="1.10.357.10">
    <property type="entry name" value="Tetracycline Repressor, domain 2"/>
    <property type="match status" value="1"/>
</dbReference>
<dbReference type="KEGG" id="rbg:BG454_02250"/>
<dbReference type="STRING" id="441209.GCA_001870665_00776"/>
<dbReference type="Pfam" id="PF17938">
    <property type="entry name" value="TetR_C_29"/>
    <property type="match status" value="1"/>
</dbReference>
<reference evidence="4 5" key="1">
    <citation type="submission" date="2017-11" db="EMBL/GenBank/DDBJ databases">
        <title>Revised Sequence and Annotation of the Rhodobaca barguzinensis strain alga05 Genome.</title>
        <authorList>
            <person name="Kopejtka K."/>
            <person name="Tomasch J.M."/>
            <person name="Bunk B."/>
            <person name="Koblizek M."/>
        </authorList>
    </citation>
    <scope>NUCLEOTIDE SEQUENCE [LARGE SCALE GENOMIC DNA]</scope>
    <source>
        <strain evidence="5">alga05</strain>
    </source>
</reference>
<evidence type="ECO:0000259" key="3">
    <source>
        <dbReference type="PROSITE" id="PS50977"/>
    </source>
</evidence>
<dbReference type="PROSITE" id="PS50977">
    <property type="entry name" value="HTH_TETR_2"/>
    <property type="match status" value="1"/>
</dbReference>
<organism evidence="4 5">
    <name type="scientific">Roseinatronobacter bogoriensis subsp. barguzinensis</name>
    <dbReference type="NCBI Taxonomy" id="441209"/>
    <lineage>
        <taxon>Bacteria</taxon>
        <taxon>Pseudomonadati</taxon>
        <taxon>Pseudomonadota</taxon>
        <taxon>Alphaproteobacteria</taxon>
        <taxon>Rhodobacterales</taxon>
        <taxon>Paracoccaceae</taxon>
        <taxon>Roseinatronobacter</taxon>
    </lineage>
</organism>
<evidence type="ECO:0000256" key="1">
    <source>
        <dbReference type="ARBA" id="ARBA00023125"/>
    </source>
</evidence>
<proteinExistence type="predicted"/>
<gene>
    <name evidence="4" type="ORF">BG454_02250</name>
</gene>
<dbReference type="GO" id="GO:0003677">
    <property type="term" value="F:DNA binding"/>
    <property type="evidence" value="ECO:0007669"/>
    <property type="project" value="UniProtKB-UniRule"/>
</dbReference>
<keyword evidence="5" id="KW-1185">Reference proteome</keyword>
<accession>A0A2K8KKK8</accession>
<feature type="DNA-binding region" description="H-T-H motif" evidence="2">
    <location>
        <begin position="38"/>
        <end position="57"/>
    </location>
</feature>
<dbReference type="RefSeq" id="WP_071481920.1">
    <property type="nucleotide sequence ID" value="NZ_SODJ01000004.1"/>
</dbReference>
<dbReference type="OrthoDB" id="2356263at2"/>
<dbReference type="PANTHER" id="PTHR30328:SF54">
    <property type="entry name" value="HTH-TYPE TRANSCRIPTIONAL REPRESSOR SCO4008"/>
    <property type="match status" value="1"/>
</dbReference>
<evidence type="ECO:0000313" key="4">
    <source>
        <dbReference type="EMBL" id="ATX67618.1"/>
    </source>
</evidence>
<dbReference type="SUPFAM" id="SSF46689">
    <property type="entry name" value="Homeodomain-like"/>
    <property type="match status" value="1"/>
</dbReference>
<dbReference type="Proteomes" id="UP000228948">
    <property type="component" value="Chromosome"/>
</dbReference>
<keyword evidence="1 2" id="KW-0238">DNA-binding</keyword>
<dbReference type="SUPFAM" id="SSF48498">
    <property type="entry name" value="Tetracyclin repressor-like, C-terminal domain"/>
    <property type="match status" value="1"/>
</dbReference>
<dbReference type="Pfam" id="PF00440">
    <property type="entry name" value="TetR_N"/>
    <property type="match status" value="1"/>
</dbReference>
<protein>
    <submittedName>
        <fullName evidence="4">TetR/AcrR family transcriptional regulator</fullName>
    </submittedName>
</protein>
<evidence type="ECO:0000313" key="5">
    <source>
        <dbReference type="Proteomes" id="UP000228948"/>
    </source>
</evidence>
<dbReference type="AlphaFoldDB" id="A0A2K8KKK8"/>
<feature type="domain" description="HTH tetR-type" evidence="3">
    <location>
        <begin position="15"/>
        <end position="75"/>
    </location>
</feature>
<dbReference type="PRINTS" id="PR00455">
    <property type="entry name" value="HTHTETR"/>
</dbReference>
<dbReference type="PANTHER" id="PTHR30328">
    <property type="entry name" value="TRANSCRIPTIONAL REPRESSOR"/>
    <property type="match status" value="1"/>
</dbReference>
<dbReference type="InterPro" id="IPR050109">
    <property type="entry name" value="HTH-type_TetR-like_transc_reg"/>
</dbReference>
<evidence type="ECO:0000256" key="2">
    <source>
        <dbReference type="PROSITE-ProRule" id="PRU00335"/>
    </source>
</evidence>
<name>A0A2K8KKK8_9RHOB</name>
<dbReference type="InterPro" id="IPR001647">
    <property type="entry name" value="HTH_TetR"/>
</dbReference>
<dbReference type="InterPro" id="IPR009057">
    <property type="entry name" value="Homeodomain-like_sf"/>
</dbReference>